<keyword evidence="2" id="KW-1185">Reference proteome</keyword>
<sequence length="999" mass="115072">MAESVVAFAVKGLGVLVIQNAQFLYGISDQVEQVQAHLRQMQCFLKDADAKQDEHETIHNLVAEIREVAYSAEAVVETFVFKLASRRGGFRKILIRSVNILSEVLARYRIRSEIETIKKNINILISSLQSYGLIAVMEREGTSSTYQRKLQFRRSYSHVIEEDFVGFQEDMKTLIKHLVNERKQNCQVVAICGMGGLGKTTLAKKIYHHQSIKSNFDRFAWVCISQQWQRKDILEGIFTKLVPERKNQIVNMRDEELVKQLYGVQQEKKCLVVIDDIWSAYAWDSLRAAFPPGSMGSKILITTRNKEVAMHIDPTCFLHEPKCLNEEESWELFQKKVFSRRGGADFKVDTRMEMLVREMVERCGGLPLAIVVLGGILVTKHTWSEWEIVHQNLNSFLRRGKSVGQQHGGVMEVLALSYHDLPYRLKACFLCLGNYPEDVEIEAEKLYQLWMAEGIILPLSLEDKEKGEEETMMDVAECYLDELAQRCILQVQLVEYPIRYQGRFKSCKLHDLMRDLCLLKIKEENFLKVVHLKRHKNKQQQLVENSYPSSSLSSYRSSQTHRLAIAFDENVDGDLSLLKQKQVRHIRSAVFFYGGGCSHQLWEQIKPCIFNHHKLLKVLDLEAIGHRFFSVSDLKLPKTIGNLIHLRYLGLRYSWFNQLPSSIGKLRFLQTLDLRTLSHPLIPNVLWKLTLLQYLYLPQSLCIENGDILRLDGLDNLEMLENFHTYYCDIKDLFKLTNLRQLREAKMWGRHEDMINCLFSIINPNQQLFRHSSLSIRDSDVFSKESNLLTQLLGCHHLHKLEIQGPIQVLAPPVDYQMNISLYSSSSLTQLWLEGSLLKEDPMSTLEKLPNLRSLYLDEAFVGKEMVCSAMGFPQLKYLKLKGLHNLERWRVDERAMPNLLNLEIRSCKKLKMLPDELRSVLPRVQVLIEETPEECHYFRPTSPPTSSSVPPFPPSPPSPSPPPPPPLPSFAPPFPSPSLGVSHPASLSPHWEFFFGKI</sequence>
<proteinExistence type="predicted"/>
<comment type="caution">
    <text evidence="1">The sequence shown here is derived from an EMBL/GenBank/DDBJ whole genome shotgun (WGS) entry which is preliminary data.</text>
</comment>
<evidence type="ECO:0000313" key="1">
    <source>
        <dbReference type="EMBL" id="KAI8012147.1"/>
    </source>
</evidence>
<dbReference type="EMBL" id="CM045762">
    <property type="protein sequence ID" value="KAI8012147.1"/>
    <property type="molecule type" value="Genomic_DNA"/>
</dbReference>
<protein>
    <submittedName>
        <fullName evidence="1">Disease resistance RPP8-like protein 2</fullName>
    </submittedName>
</protein>
<name>A0ACC0HHX1_9ERIC</name>
<gene>
    <name evidence="1" type="ORF">LOK49_LG06G02638</name>
</gene>
<organism evidence="1 2">
    <name type="scientific">Camellia lanceoleosa</name>
    <dbReference type="NCBI Taxonomy" id="1840588"/>
    <lineage>
        <taxon>Eukaryota</taxon>
        <taxon>Viridiplantae</taxon>
        <taxon>Streptophyta</taxon>
        <taxon>Embryophyta</taxon>
        <taxon>Tracheophyta</taxon>
        <taxon>Spermatophyta</taxon>
        <taxon>Magnoliopsida</taxon>
        <taxon>eudicotyledons</taxon>
        <taxon>Gunneridae</taxon>
        <taxon>Pentapetalae</taxon>
        <taxon>asterids</taxon>
        <taxon>Ericales</taxon>
        <taxon>Theaceae</taxon>
        <taxon>Camellia</taxon>
    </lineage>
</organism>
<dbReference type="Proteomes" id="UP001060215">
    <property type="component" value="Chromosome 5"/>
</dbReference>
<evidence type="ECO:0000313" key="2">
    <source>
        <dbReference type="Proteomes" id="UP001060215"/>
    </source>
</evidence>
<accession>A0ACC0HHX1</accession>
<reference evidence="1 2" key="1">
    <citation type="journal article" date="2022" name="Plant J.">
        <title>Chromosome-level genome of Camellia lanceoleosa provides a valuable resource for understanding genome evolution and self-incompatibility.</title>
        <authorList>
            <person name="Gong W."/>
            <person name="Xiao S."/>
            <person name="Wang L."/>
            <person name="Liao Z."/>
            <person name="Chang Y."/>
            <person name="Mo W."/>
            <person name="Hu G."/>
            <person name="Li W."/>
            <person name="Zhao G."/>
            <person name="Zhu H."/>
            <person name="Hu X."/>
            <person name="Ji K."/>
            <person name="Xiang X."/>
            <person name="Song Q."/>
            <person name="Yuan D."/>
            <person name="Jin S."/>
            <person name="Zhang L."/>
        </authorList>
    </citation>
    <scope>NUCLEOTIDE SEQUENCE [LARGE SCALE GENOMIC DNA]</scope>
    <source>
        <strain evidence="1">SQ_2022a</strain>
    </source>
</reference>